<name>A0ABQ9H8M7_9NEOP</name>
<comment type="caution">
    <text evidence="1">The sequence shown here is derived from an EMBL/GenBank/DDBJ whole genome shotgun (WGS) entry which is preliminary data.</text>
</comment>
<protein>
    <submittedName>
        <fullName evidence="1">Uncharacterized protein</fullName>
    </submittedName>
</protein>
<proteinExistence type="predicted"/>
<dbReference type="Proteomes" id="UP001159363">
    <property type="component" value="Chromosome 5"/>
</dbReference>
<dbReference type="InterPro" id="IPR036691">
    <property type="entry name" value="Endo/exonu/phosph_ase_sf"/>
</dbReference>
<dbReference type="EMBL" id="JARBHB010000006">
    <property type="protein sequence ID" value="KAJ8880653.1"/>
    <property type="molecule type" value="Genomic_DNA"/>
</dbReference>
<evidence type="ECO:0000313" key="1">
    <source>
        <dbReference type="EMBL" id="KAJ8880653.1"/>
    </source>
</evidence>
<gene>
    <name evidence="1" type="ORF">PR048_017123</name>
</gene>
<reference evidence="1 2" key="1">
    <citation type="submission" date="2023-02" db="EMBL/GenBank/DDBJ databases">
        <title>LHISI_Scaffold_Assembly.</title>
        <authorList>
            <person name="Stuart O.P."/>
            <person name="Cleave R."/>
            <person name="Magrath M.J.L."/>
            <person name="Mikheyev A.S."/>
        </authorList>
    </citation>
    <scope>NUCLEOTIDE SEQUENCE [LARGE SCALE GENOMIC DNA]</scope>
    <source>
        <strain evidence="1">Daus_M_001</strain>
        <tissue evidence="1">Leg muscle</tissue>
    </source>
</reference>
<organism evidence="1 2">
    <name type="scientific">Dryococelus australis</name>
    <dbReference type="NCBI Taxonomy" id="614101"/>
    <lineage>
        <taxon>Eukaryota</taxon>
        <taxon>Metazoa</taxon>
        <taxon>Ecdysozoa</taxon>
        <taxon>Arthropoda</taxon>
        <taxon>Hexapoda</taxon>
        <taxon>Insecta</taxon>
        <taxon>Pterygota</taxon>
        <taxon>Neoptera</taxon>
        <taxon>Polyneoptera</taxon>
        <taxon>Phasmatodea</taxon>
        <taxon>Verophasmatodea</taxon>
        <taxon>Anareolatae</taxon>
        <taxon>Phasmatidae</taxon>
        <taxon>Eurycanthinae</taxon>
        <taxon>Dryococelus</taxon>
    </lineage>
</organism>
<sequence>MESRRPTTRVNTLRVKSRTKPLALDVHNWLEERLRELVAVQMDGRQRCAFIKLTSMLHCERIMRLVHRRSLAEVRTYPSGRIISRTLLKPPGNEPVELALCVNVYAPSGTQHETARKEFFRTEILPFLEDDRTNNIFGGNFNCVLNPLDHRGGLYPTNMALQELVTAIQVEDVVDILNIQRPHRFVVMSFPLPLPTILSCCVQSTVLQELRCVGAIIGGYRRDLWDKTKWTLTSDSAGCIGFDRNRAMLMRPIGGNAASNRASGGCFSFSEHFAGESKLPCYISTSGRCAHGVDRDE</sequence>
<evidence type="ECO:0000313" key="2">
    <source>
        <dbReference type="Proteomes" id="UP001159363"/>
    </source>
</evidence>
<accession>A0ABQ9H8M7</accession>
<dbReference type="SUPFAM" id="SSF56219">
    <property type="entry name" value="DNase I-like"/>
    <property type="match status" value="1"/>
</dbReference>
<keyword evidence="2" id="KW-1185">Reference proteome</keyword>